<protein>
    <submittedName>
        <fullName evidence="3">G-protein coupled receptors family 1 profile domain-containing protein</fullName>
    </submittedName>
</protein>
<keyword evidence="1" id="KW-1133">Transmembrane helix</keyword>
<evidence type="ECO:0000313" key="2">
    <source>
        <dbReference type="Proteomes" id="UP000887566"/>
    </source>
</evidence>
<keyword evidence="1" id="KW-0472">Membrane</keyword>
<keyword evidence="1" id="KW-0812">Transmembrane</keyword>
<organism evidence="2 3">
    <name type="scientific">Plectus sambesii</name>
    <dbReference type="NCBI Taxonomy" id="2011161"/>
    <lineage>
        <taxon>Eukaryota</taxon>
        <taxon>Metazoa</taxon>
        <taxon>Ecdysozoa</taxon>
        <taxon>Nematoda</taxon>
        <taxon>Chromadorea</taxon>
        <taxon>Plectida</taxon>
        <taxon>Plectina</taxon>
        <taxon>Plectoidea</taxon>
        <taxon>Plectidae</taxon>
        <taxon>Plectus</taxon>
    </lineage>
</organism>
<evidence type="ECO:0000256" key="1">
    <source>
        <dbReference type="SAM" id="Phobius"/>
    </source>
</evidence>
<feature type="transmembrane region" description="Helical" evidence="1">
    <location>
        <begin position="57"/>
        <end position="75"/>
    </location>
</feature>
<proteinExistence type="predicted"/>
<dbReference type="InterPro" id="IPR019426">
    <property type="entry name" value="7TM_GPCR_serpentine_rcpt_Srv"/>
</dbReference>
<name>A0A914V3C2_9BILA</name>
<keyword evidence="2" id="KW-1185">Reference proteome</keyword>
<evidence type="ECO:0000313" key="3">
    <source>
        <dbReference type="WBParaSite" id="PSAMB.scaffold1497size30689.g13524.t1"/>
    </source>
</evidence>
<sequence length="115" mass="13053">MWRQRSIVGTISNQTRIEFRMALMGAVIFVVSSFYFFFLITSLLAPSVMQSILDLRMMYFLTADVMSSINPFTIISMSKAVRSKCLGLLCGWHSSGQEAQRNSIRLTTKIVTEVK</sequence>
<dbReference type="Pfam" id="PF10323">
    <property type="entry name" value="7TM_GPCR_Srv"/>
    <property type="match status" value="1"/>
</dbReference>
<feature type="transmembrane region" description="Helical" evidence="1">
    <location>
        <begin position="21"/>
        <end position="45"/>
    </location>
</feature>
<dbReference type="Proteomes" id="UP000887566">
    <property type="component" value="Unplaced"/>
</dbReference>
<dbReference type="SUPFAM" id="SSF81321">
    <property type="entry name" value="Family A G protein-coupled receptor-like"/>
    <property type="match status" value="1"/>
</dbReference>
<dbReference type="WBParaSite" id="PSAMB.scaffold1497size30689.g13524.t1">
    <property type="protein sequence ID" value="PSAMB.scaffold1497size30689.g13524.t1"/>
    <property type="gene ID" value="PSAMB.scaffold1497size30689.g13524"/>
</dbReference>
<accession>A0A914V3C2</accession>
<dbReference type="AlphaFoldDB" id="A0A914V3C2"/>
<reference evidence="3" key="1">
    <citation type="submission" date="2022-11" db="UniProtKB">
        <authorList>
            <consortium name="WormBaseParasite"/>
        </authorList>
    </citation>
    <scope>IDENTIFICATION</scope>
</reference>